<evidence type="ECO:0000313" key="2">
    <source>
        <dbReference type="EMBL" id="TWP53354.1"/>
    </source>
</evidence>
<organism evidence="2 3">
    <name type="scientific">Lentzea tibetensis</name>
    <dbReference type="NCBI Taxonomy" id="2591470"/>
    <lineage>
        <taxon>Bacteria</taxon>
        <taxon>Bacillati</taxon>
        <taxon>Actinomycetota</taxon>
        <taxon>Actinomycetes</taxon>
        <taxon>Pseudonocardiales</taxon>
        <taxon>Pseudonocardiaceae</taxon>
        <taxon>Lentzea</taxon>
    </lineage>
</organism>
<dbReference type="RefSeq" id="WP_146349765.1">
    <property type="nucleotide sequence ID" value="NZ_VOBR01000003.1"/>
</dbReference>
<dbReference type="EMBL" id="VOBR01000003">
    <property type="protein sequence ID" value="TWP53354.1"/>
    <property type="molecule type" value="Genomic_DNA"/>
</dbReference>
<keyword evidence="1" id="KW-0732">Signal</keyword>
<dbReference type="OrthoDB" id="3693320at2"/>
<protein>
    <recommendedName>
        <fullName evidence="4">Secreted protein</fullName>
    </recommendedName>
</protein>
<dbReference type="AlphaFoldDB" id="A0A563F1W2"/>
<comment type="caution">
    <text evidence="2">The sequence shown here is derived from an EMBL/GenBank/DDBJ whole genome shotgun (WGS) entry which is preliminary data.</text>
</comment>
<sequence>MFSKIASVLGAGVLAVGGMVLAAAPASAETNPHCARSTQIGSTAYITWNGQTAASVKQYAGCGQNFGYVYVWEGFRSSHRSYEICAAVRANGDAREGTQCSDPRKAQAEIWSLGTNTLNKCTRADGNLSIGGTERSARTSERC</sequence>
<dbReference type="Proteomes" id="UP000316639">
    <property type="component" value="Unassembled WGS sequence"/>
</dbReference>
<accession>A0A563F1W2</accession>
<proteinExistence type="predicted"/>
<reference evidence="2 3" key="1">
    <citation type="submission" date="2019-07" db="EMBL/GenBank/DDBJ databases">
        <title>Lentzea xizangensis sp. nov., isolated from Qinghai-Tibetan Plateau Soils.</title>
        <authorList>
            <person name="Huang J."/>
        </authorList>
    </citation>
    <scope>NUCLEOTIDE SEQUENCE [LARGE SCALE GENOMIC DNA]</scope>
    <source>
        <strain evidence="2 3">FXJ1.1311</strain>
    </source>
</reference>
<keyword evidence="3" id="KW-1185">Reference proteome</keyword>
<name>A0A563F1W2_9PSEU</name>
<feature type="chain" id="PRO_5022087684" description="Secreted protein" evidence="1">
    <location>
        <begin position="29"/>
        <end position="143"/>
    </location>
</feature>
<evidence type="ECO:0000313" key="3">
    <source>
        <dbReference type="Proteomes" id="UP000316639"/>
    </source>
</evidence>
<evidence type="ECO:0000256" key="1">
    <source>
        <dbReference type="SAM" id="SignalP"/>
    </source>
</evidence>
<evidence type="ECO:0008006" key="4">
    <source>
        <dbReference type="Google" id="ProtNLM"/>
    </source>
</evidence>
<gene>
    <name evidence="2" type="ORF">FKR81_05140</name>
</gene>
<feature type="signal peptide" evidence="1">
    <location>
        <begin position="1"/>
        <end position="28"/>
    </location>
</feature>